<feature type="compositionally biased region" description="Low complexity" evidence="6">
    <location>
        <begin position="156"/>
        <end position="165"/>
    </location>
</feature>
<keyword evidence="4 7" id="KW-1133">Transmembrane helix</keyword>
<dbReference type="InParanoid" id="A0A2V0P3P3"/>
<keyword evidence="3 7" id="KW-0812">Transmembrane</keyword>
<dbReference type="AlphaFoldDB" id="A0A2V0P3P3"/>
<dbReference type="Pfam" id="PF00635">
    <property type="entry name" value="Motile_Sperm"/>
    <property type="match status" value="1"/>
</dbReference>
<keyword evidence="5 7" id="KW-0472">Membrane</keyword>
<organism evidence="9 10">
    <name type="scientific">Raphidocelis subcapitata</name>
    <dbReference type="NCBI Taxonomy" id="307507"/>
    <lineage>
        <taxon>Eukaryota</taxon>
        <taxon>Viridiplantae</taxon>
        <taxon>Chlorophyta</taxon>
        <taxon>core chlorophytes</taxon>
        <taxon>Chlorophyceae</taxon>
        <taxon>CS clade</taxon>
        <taxon>Sphaeropleales</taxon>
        <taxon>Selenastraceae</taxon>
        <taxon>Raphidocelis</taxon>
    </lineage>
</organism>
<comment type="caution">
    <text evidence="9">The sequence shown here is derived from an EMBL/GenBank/DDBJ whole genome shotgun (WGS) entry which is preliminary data.</text>
</comment>
<dbReference type="PANTHER" id="PTHR10809:SF6">
    <property type="entry name" value="AT11025P-RELATED"/>
    <property type="match status" value="1"/>
</dbReference>
<dbReference type="GO" id="GO:0090158">
    <property type="term" value="P:endoplasmic reticulum membrane organization"/>
    <property type="evidence" value="ECO:0007669"/>
    <property type="project" value="TreeGrafter"/>
</dbReference>
<feature type="transmembrane region" description="Helical" evidence="7">
    <location>
        <begin position="206"/>
        <end position="225"/>
    </location>
</feature>
<dbReference type="InterPro" id="IPR008962">
    <property type="entry name" value="PapD-like_sf"/>
</dbReference>
<accession>A0A2V0P3P3</accession>
<dbReference type="SUPFAM" id="SSF49354">
    <property type="entry name" value="PapD-like"/>
    <property type="match status" value="1"/>
</dbReference>
<dbReference type="OrthoDB" id="264603at2759"/>
<evidence type="ECO:0000256" key="6">
    <source>
        <dbReference type="SAM" id="MobiDB-lite"/>
    </source>
</evidence>
<dbReference type="GO" id="GO:0005886">
    <property type="term" value="C:plasma membrane"/>
    <property type="evidence" value="ECO:0007669"/>
    <property type="project" value="TreeGrafter"/>
</dbReference>
<dbReference type="InterPro" id="IPR016763">
    <property type="entry name" value="VAP"/>
</dbReference>
<gene>
    <name evidence="9" type="ORF">Rsub_04577</name>
</gene>
<dbReference type="Gene3D" id="2.60.40.10">
    <property type="entry name" value="Immunoglobulins"/>
    <property type="match status" value="1"/>
</dbReference>
<evidence type="ECO:0000256" key="1">
    <source>
        <dbReference type="ARBA" id="ARBA00004211"/>
    </source>
</evidence>
<dbReference type="GO" id="GO:0061817">
    <property type="term" value="P:endoplasmic reticulum-plasma membrane tethering"/>
    <property type="evidence" value="ECO:0007669"/>
    <property type="project" value="TreeGrafter"/>
</dbReference>
<dbReference type="STRING" id="307507.A0A2V0P3P3"/>
<dbReference type="PROSITE" id="PS50202">
    <property type="entry name" value="MSP"/>
    <property type="match status" value="1"/>
</dbReference>
<evidence type="ECO:0000256" key="3">
    <source>
        <dbReference type="ARBA" id="ARBA00022692"/>
    </source>
</evidence>
<evidence type="ECO:0000313" key="9">
    <source>
        <dbReference type="EMBL" id="GBF92473.1"/>
    </source>
</evidence>
<evidence type="ECO:0000259" key="8">
    <source>
        <dbReference type="PROSITE" id="PS50202"/>
    </source>
</evidence>
<dbReference type="GO" id="GO:0005789">
    <property type="term" value="C:endoplasmic reticulum membrane"/>
    <property type="evidence" value="ECO:0007669"/>
    <property type="project" value="InterPro"/>
</dbReference>
<protein>
    <recommendedName>
        <fullName evidence="8">MSP domain-containing protein</fullName>
    </recommendedName>
</protein>
<evidence type="ECO:0000256" key="4">
    <source>
        <dbReference type="ARBA" id="ARBA00022989"/>
    </source>
</evidence>
<evidence type="ECO:0000256" key="2">
    <source>
        <dbReference type="ARBA" id="ARBA00008932"/>
    </source>
</evidence>
<comment type="subcellular location">
    <subcellularLocation>
        <location evidence="1">Membrane</location>
        <topology evidence="1">Single-pass type IV membrane protein</topology>
    </subcellularLocation>
</comment>
<evidence type="ECO:0000256" key="5">
    <source>
        <dbReference type="ARBA" id="ARBA00023136"/>
    </source>
</evidence>
<dbReference type="InterPro" id="IPR013783">
    <property type="entry name" value="Ig-like_fold"/>
</dbReference>
<feature type="domain" description="MSP" evidence="8">
    <location>
        <begin position="4"/>
        <end position="117"/>
    </location>
</feature>
<dbReference type="FunCoup" id="A0A2V0P3P3">
    <property type="interactions" value="2092"/>
</dbReference>
<dbReference type="EMBL" id="BDRX01000032">
    <property type="protein sequence ID" value="GBF92473.1"/>
    <property type="molecule type" value="Genomic_DNA"/>
</dbReference>
<keyword evidence="10" id="KW-1185">Reference proteome</keyword>
<dbReference type="Proteomes" id="UP000247498">
    <property type="component" value="Unassembled WGS sequence"/>
</dbReference>
<dbReference type="PIRSF" id="PIRSF019693">
    <property type="entry name" value="VAMP-associated"/>
    <property type="match status" value="1"/>
</dbReference>
<feature type="region of interest" description="Disordered" evidence="6">
    <location>
        <begin position="116"/>
        <end position="165"/>
    </location>
</feature>
<proteinExistence type="inferred from homology"/>
<evidence type="ECO:0000313" key="10">
    <source>
        <dbReference type="Proteomes" id="UP000247498"/>
    </source>
</evidence>
<dbReference type="InterPro" id="IPR000535">
    <property type="entry name" value="MSP_dom"/>
</dbReference>
<comment type="similarity">
    <text evidence="2">Belongs to the VAMP-associated protein (VAP) (TC 9.B.17) family.</text>
</comment>
<name>A0A2V0P3P3_9CHLO</name>
<sequence>MADSVSITPAELKFRFQINKQLPASITIHNPTGDRVAFKVKTTTPKKYVVRPSAGIVDPRTTANVQVIMQAQKEYPADMAHCKDKFLVQTEVLQAGEDIGSETFKKAEGTKLRVLIEGPPAPPSPVPEVNETEDESAKSEKPDSAAAATSTGFRSAAGAGDEATAAENRALRKQLEQIRDERDAYKRQLDVRARAGPAAVKPSSSLPIVAIILAAVLAFLVGHYLEHIQKLAGVKV</sequence>
<evidence type="ECO:0000256" key="7">
    <source>
        <dbReference type="SAM" id="Phobius"/>
    </source>
</evidence>
<dbReference type="PANTHER" id="PTHR10809">
    <property type="entry name" value="VESICLE-ASSOCIATED MEMBRANE PROTEIN-ASSOCIATED PROTEIN"/>
    <property type="match status" value="1"/>
</dbReference>
<reference evidence="9 10" key="1">
    <citation type="journal article" date="2018" name="Sci. Rep.">
        <title>Raphidocelis subcapitata (=Pseudokirchneriella subcapitata) provides an insight into genome evolution and environmental adaptations in the Sphaeropleales.</title>
        <authorList>
            <person name="Suzuki S."/>
            <person name="Yamaguchi H."/>
            <person name="Nakajima N."/>
            <person name="Kawachi M."/>
        </authorList>
    </citation>
    <scope>NUCLEOTIDE SEQUENCE [LARGE SCALE GENOMIC DNA]</scope>
    <source>
        <strain evidence="9 10">NIES-35</strain>
    </source>
</reference>